<evidence type="ECO:0000256" key="11">
    <source>
        <dbReference type="ARBA" id="ARBA00044668"/>
    </source>
</evidence>
<reference evidence="17" key="1">
    <citation type="submission" date="2021-01" db="EMBL/GenBank/DDBJ databases">
        <authorList>
            <person name="Corre E."/>
            <person name="Pelletier E."/>
            <person name="Niang G."/>
            <person name="Scheremetjew M."/>
            <person name="Finn R."/>
            <person name="Kale V."/>
            <person name="Holt S."/>
            <person name="Cochrane G."/>
            <person name="Meng A."/>
            <person name="Brown T."/>
            <person name="Cohen L."/>
        </authorList>
    </citation>
    <scope>NUCLEOTIDE SEQUENCE</scope>
    <source>
        <strain evidence="17">NY070348D</strain>
    </source>
</reference>
<keyword evidence="4 15" id="KW-0812">Transmembrane</keyword>
<dbReference type="AlphaFoldDB" id="A0A7S2SRE6"/>
<feature type="transmembrane region" description="Helical" evidence="15">
    <location>
        <begin position="344"/>
        <end position="366"/>
    </location>
</feature>
<name>A0A7S2SRE6_9STRA</name>
<comment type="catalytic activity">
    <reaction evidence="10">
        <text>D-mannose(out) = D-mannose(in)</text>
        <dbReference type="Rhea" id="RHEA:78391"/>
        <dbReference type="ChEBI" id="CHEBI:4208"/>
    </reaction>
    <physiologicalReaction direction="left-to-right" evidence="10">
        <dbReference type="Rhea" id="RHEA:78392"/>
    </physiologicalReaction>
</comment>
<comment type="similarity">
    <text evidence="2 14">Belongs to the major facilitator superfamily. Sugar transporter (TC 2.A.1.1) family.</text>
</comment>
<evidence type="ECO:0000256" key="5">
    <source>
        <dbReference type="ARBA" id="ARBA00022989"/>
    </source>
</evidence>
<feature type="transmembrane region" description="Helical" evidence="15">
    <location>
        <begin position="373"/>
        <end position="394"/>
    </location>
</feature>
<organism evidence="17">
    <name type="scientific">Mucochytrium quahogii</name>
    <dbReference type="NCBI Taxonomy" id="96639"/>
    <lineage>
        <taxon>Eukaryota</taxon>
        <taxon>Sar</taxon>
        <taxon>Stramenopiles</taxon>
        <taxon>Bigyra</taxon>
        <taxon>Labyrinthulomycetes</taxon>
        <taxon>Thraustochytrida</taxon>
        <taxon>Thraustochytriidae</taxon>
        <taxon>Mucochytrium</taxon>
    </lineage>
</organism>
<dbReference type="InterPro" id="IPR020846">
    <property type="entry name" value="MFS_dom"/>
</dbReference>
<dbReference type="Pfam" id="PF00083">
    <property type="entry name" value="Sugar_tr"/>
    <property type="match status" value="1"/>
</dbReference>
<dbReference type="GO" id="GO:0005351">
    <property type="term" value="F:carbohydrate:proton symporter activity"/>
    <property type="evidence" value="ECO:0007669"/>
    <property type="project" value="TreeGrafter"/>
</dbReference>
<dbReference type="Gene3D" id="1.20.1250.20">
    <property type="entry name" value="MFS general substrate transporter like domains"/>
    <property type="match status" value="1"/>
</dbReference>
<dbReference type="InterPro" id="IPR036259">
    <property type="entry name" value="MFS_trans_sf"/>
</dbReference>
<dbReference type="GO" id="GO:0016020">
    <property type="term" value="C:membrane"/>
    <property type="evidence" value="ECO:0007669"/>
    <property type="project" value="UniProtKB-SubCell"/>
</dbReference>
<dbReference type="NCBIfam" id="TIGR00879">
    <property type="entry name" value="SP"/>
    <property type="match status" value="1"/>
</dbReference>
<dbReference type="PANTHER" id="PTHR48022">
    <property type="entry name" value="PLASTIDIC GLUCOSE TRANSPORTER 4"/>
    <property type="match status" value="1"/>
</dbReference>
<comment type="catalytic activity">
    <reaction evidence="9">
        <text>D-xylose(out) = D-xylose(in)</text>
        <dbReference type="Rhea" id="RHEA:78427"/>
        <dbReference type="ChEBI" id="CHEBI:53455"/>
    </reaction>
    <physiologicalReaction direction="left-to-right" evidence="9">
        <dbReference type="Rhea" id="RHEA:78428"/>
    </physiologicalReaction>
</comment>
<dbReference type="PANTHER" id="PTHR48022:SF2">
    <property type="entry name" value="PLASTIDIC GLUCOSE TRANSPORTER 4"/>
    <property type="match status" value="1"/>
</dbReference>
<feature type="transmembrane region" description="Helical" evidence="15">
    <location>
        <begin position="45"/>
        <end position="65"/>
    </location>
</feature>
<dbReference type="PROSITE" id="PS00216">
    <property type="entry name" value="SUGAR_TRANSPORT_1"/>
    <property type="match status" value="2"/>
</dbReference>
<proteinExistence type="inferred from homology"/>
<evidence type="ECO:0000256" key="12">
    <source>
        <dbReference type="ARBA" id="ARBA00044710"/>
    </source>
</evidence>
<evidence type="ECO:0000313" key="17">
    <source>
        <dbReference type="EMBL" id="CAD9705915.1"/>
    </source>
</evidence>
<comment type="catalytic activity">
    <reaction evidence="12">
        <text>D-fructose(out) = D-fructose(in)</text>
        <dbReference type="Rhea" id="RHEA:60372"/>
        <dbReference type="ChEBI" id="CHEBI:37721"/>
    </reaction>
    <physiologicalReaction direction="left-to-right" evidence="12">
        <dbReference type="Rhea" id="RHEA:60373"/>
    </physiologicalReaction>
</comment>
<evidence type="ECO:0000256" key="9">
    <source>
        <dbReference type="ARBA" id="ARBA00044656"/>
    </source>
</evidence>
<evidence type="ECO:0000256" key="1">
    <source>
        <dbReference type="ARBA" id="ARBA00004141"/>
    </source>
</evidence>
<feature type="transmembrane region" description="Helical" evidence="15">
    <location>
        <begin position="451"/>
        <end position="471"/>
    </location>
</feature>
<evidence type="ECO:0000256" key="2">
    <source>
        <dbReference type="ARBA" id="ARBA00010992"/>
    </source>
</evidence>
<evidence type="ECO:0000256" key="4">
    <source>
        <dbReference type="ARBA" id="ARBA00022692"/>
    </source>
</evidence>
<keyword evidence="6 15" id="KW-0472">Membrane</keyword>
<comment type="catalytic activity">
    <reaction evidence="7">
        <text>D-galactose(in) = D-galactose(out)</text>
        <dbReference type="Rhea" id="RHEA:34915"/>
        <dbReference type="ChEBI" id="CHEBI:4139"/>
    </reaction>
    <physiologicalReaction direction="right-to-left" evidence="7">
        <dbReference type="Rhea" id="RHEA:34917"/>
    </physiologicalReaction>
</comment>
<evidence type="ECO:0000256" key="8">
    <source>
        <dbReference type="ARBA" id="ARBA00044648"/>
    </source>
</evidence>
<dbReference type="InterPro" id="IPR005829">
    <property type="entry name" value="Sugar_transporter_CS"/>
</dbReference>
<evidence type="ECO:0000256" key="7">
    <source>
        <dbReference type="ARBA" id="ARBA00044637"/>
    </source>
</evidence>
<dbReference type="PRINTS" id="PR00171">
    <property type="entry name" value="SUGRTRNSPORT"/>
</dbReference>
<feature type="transmembrane region" description="Helical" evidence="15">
    <location>
        <begin position="131"/>
        <end position="156"/>
    </location>
</feature>
<feature type="transmembrane region" description="Helical" evidence="15">
    <location>
        <begin position="223"/>
        <end position="246"/>
    </location>
</feature>
<feature type="transmembrane region" description="Helical" evidence="15">
    <location>
        <begin position="414"/>
        <end position="439"/>
    </location>
</feature>
<dbReference type="EMBL" id="HBHK01026255">
    <property type="protein sequence ID" value="CAD9705915.1"/>
    <property type="molecule type" value="Transcribed_RNA"/>
</dbReference>
<gene>
    <name evidence="17" type="ORF">QSP1433_LOCUS16493</name>
</gene>
<evidence type="ECO:0000256" key="10">
    <source>
        <dbReference type="ARBA" id="ARBA00044662"/>
    </source>
</evidence>
<comment type="catalytic activity">
    <reaction evidence="11">
        <text>D-glucosamine(out) = D-glucosamine(in)</text>
        <dbReference type="Rhea" id="RHEA:78423"/>
        <dbReference type="ChEBI" id="CHEBI:58723"/>
    </reaction>
    <physiologicalReaction direction="left-to-right" evidence="11">
        <dbReference type="Rhea" id="RHEA:78424"/>
    </physiologicalReaction>
</comment>
<comment type="subcellular location">
    <subcellularLocation>
        <location evidence="1">Membrane</location>
        <topology evidence="1">Multi-pass membrane protein</topology>
    </subcellularLocation>
</comment>
<feature type="domain" description="Major facilitator superfamily (MFS) profile" evidence="16">
    <location>
        <begin position="52"/>
        <end position="507"/>
    </location>
</feature>
<dbReference type="SUPFAM" id="SSF103473">
    <property type="entry name" value="MFS general substrate transporter"/>
    <property type="match status" value="1"/>
</dbReference>
<dbReference type="InterPro" id="IPR005828">
    <property type="entry name" value="MFS_sugar_transport-like"/>
</dbReference>
<evidence type="ECO:0000256" key="6">
    <source>
        <dbReference type="ARBA" id="ARBA00023136"/>
    </source>
</evidence>
<feature type="transmembrane region" description="Helical" evidence="15">
    <location>
        <begin position="195"/>
        <end position="217"/>
    </location>
</feature>
<feature type="transmembrane region" description="Helical" evidence="15">
    <location>
        <begin position="162"/>
        <end position="183"/>
    </location>
</feature>
<sequence length="564" mass="62109">MVDVGKVIVGDPTMLEEGVELAQVLPALDLEVENDSDKDGERRGLNAFTVLVLVVGVLGGLLFGLDLGTAAITSMDTFRSEMGIPVLIPGQPDSQSTVNQLSLFQVLFHVFTILGAPFAGQLSDRFGRKPLIVVAIALFFAGALWQSCAGLISHSFAWTSVLLGRCLGGIGNGFILTIMPVYAAELSPAKYRGKVLTLFQFNVTVGIFVMALINKFIQDISYGWRIGFAVRCVPCVLIFALAEFMLPESPRYLLKHGRVDAAYLALMRLSKGSKAMTEGEIKDISEELKELDKVGEGGFEELFQGAAFPALICGFMVAFSQNVTGNNWFMNYATQLFSSLGFDPFVWDLVLKVVFMIATLAALFLVERFGRKFLTVWGTLLTILIFLLVGLVILTTNADVFNVSPTDSERAVQWFTLVMIFAYIVVFAVTWGPLAWLIPAEVFPIRVRGKGMSLAVVANMLTNIILGDYGYNSLNTATSLQATCMIIVGLNVFIVLSTAVFLQPETKGVSLEDMRKVFGYERHGNTSKRHGTMHEFYKRNFDQTLVILRCRSTNPKLGFNRFDT</sequence>
<dbReference type="InterPro" id="IPR003663">
    <property type="entry name" value="Sugar/inositol_transpt"/>
</dbReference>
<keyword evidence="5 15" id="KW-1133">Transmembrane helix</keyword>
<keyword evidence="14" id="KW-0813">Transport</keyword>
<evidence type="ECO:0000259" key="16">
    <source>
        <dbReference type="PROSITE" id="PS50850"/>
    </source>
</evidence>
<dbReference type="PROSITE" id="PS50850">
    <property type="entry name" value="MFS"/>
    <property type="match status" value="1"/>
</dbReference>
<dbReference type="InterPro" id="IPR050360">
    <property type="entry name" value="MFS_Sugar_Transporters"/>
</dbReference>
<dbReference type="PROSITE" id="PS00217">
    <property type="entry name" value="SUGAR_TRANSPORT_2"/>
    <property type="match status" value="1"/>
</dbReference>
<evidence type="ECO:0000256" key="13">
    <source>
        <dbReference type="ARBA" id="ARBA00044780"/>
    </source>
</evidence>
<protein>
    <recommendedName>
        <fullName evidence="13">Hexose transporter 1</fullName>
    </recommendedName>
</protein>
<evidence type="ECO:0000256" key="15">
    <source>
        <dbReference type="SAM" id="Phobius"/>
    </source>
</evidence>
<comment type="subunit">
    <text evidence="3">Homodimer.</text>
</comment>
<evidence type="ECO:0000256" key="14">
    <source>
        <dbReference type="RuleBase" id="RU003346"/>
    </source>
</evidence>
<accession>A0A7S2SRE6</accession>
<evidence type="ECO:0000256" key="3">
    <source>
        <dbReference type="ARBA" id="ARBA00011738"/>
    </source>
</evidence>
<comment type="catalytic activity">
    <reaction evidence="8">
        <text>D-glucose(out) = D-glucose(in)</text>
        <dbReference type="Rhea" id="RHEA:60376"/>
        <dbReference type="ChEBI" id="CHEBI:4167"/>
    </reaction>
    <physiologicalReaction direction="left-to-right" evidence="8">
        <dbReference type="Rhea" id="RHEA:60377"/>
    </physiologicalReaction>
</comment>
<feature type="transmembrane region" description="Helical" evidence="15">
    <location>
        <begin position="477"/>
        <end position="502"/>
    </location>
</feature>